<sequence length="193" mass="23087">MALAHTGISVELREIFLTERPDELYAISSKGTVPVLELEDGQVIDESFDIIMWALDQTNTDWMEINPDQQLKMIHANDHEFKPWLDKYKYHERHPEHTKEYYQEQCDKFLSDYNEILKIQPYLIGEKIQLLDVAVFPFVRQFAFVDSRYFEEKYSQLNLWLQKWKNSKLFNSIMDKYIQWGPDHDPMIVSFAA</sequence>
<accession>A0A160VHI4</accession>
<dbReference type="AlphaFoldDB" id="A0A160VHI4"/>
<dbReference type="CDD" id="cd03196">
    <property type="entry name" value="GST_C_5"/>
    <property type="match status" value="1"/>
</dbReference>
<protein>
    <submittedName>
        <fullName evidence="3">Probable glutathione S-transferase</fullName>
    </submittedName>
</protein>
<proteinExistence type="predicted"/>
<dbReference type="EMBL" id="FAXC01000371">
    <property type="protein sequence ID" value="CUV10205.1"/>
    <property type="molecule type" value="Genomic_DNA"/>
</dbReference>
<dbReference type="InterPro" id="IPR036282">
    <property type="entry name" value="Glutathione-S-Trfase_C_sf"/>
</dbReference>
<dbReference type="SUPFAM" id="SSF52833">
    <property type="entry name" value="Thioredoxin-like"/>
    <property type="match status" value="1"/>
</dbReference>
<dbReference type="InterPro" id="IPR004045">
    <property type="entry name" value="Glutathione_S-Trfase_N"/>
</dbReference>
<dbReference type="GO" id="GO:0016740">
    <property type="term" value="F:transferase activity"/>
    <property type="evidence" value="ECO:0007669"/>
    <property type="project" value="UniProtKB-KW"/>
</dbReference>
<evidence type="ECO:0000259" key="2">
    <source>
        <dbReference type="PROSITE" id="PS50405"/>
    </source>
</evidence>
<dbReference type="InterPro" id="IPR010987">
    <property type="entry name" value="Glutathione-S-Trfase_C-like"/>
</dbReference>
<dbReference type="PROSITE" id="PS50405">
    <property type="entry name" value="GST_CTER"/>
    <property type="match status" value="1"/>
</dbReference>
<organism evidence="3">
    <name type="scientific">hydrothermal vent metagenome</name>
    <dbReference type="NCBI Taxonomy" id="652676"/>
    <lineage>
        <taxon>unclassified sequences</taxon>
        <taxon>metagenomes</taxon>
        <taxon>ecological metagenomes</taxon>
    </lineage>
</organism>
<dbReference type="InterPro" id="IPR036249">
    <property type="entry name" value="Thioredoxin-like_sf"/>
</dbReference>
<dbReference type="PROSITE" id="PS50404">
    <property type="entry name" value="GST_NTER"/>
    <property type="match status" value="1"/>
</dbReference>
<dbReference type="Pfam" id="PF13409">
    <property type="entry name" value="GST_N_2"/>
    <property type="match status" value="1"/>
</dbReference>
<dbReference type="Gene3D" id="3.40.30.10">
    <property type="entry name" value="Glutaredoxin"/>
    <property type="match status" value="1"/>
</dbReference>
<dbReference type="InterPro" id="IPR050983">
    <property type="entry name" value="GST_Omega/HSP26"/>
</dbReference>
<dbReference type="GO" id="GO:0005737">
    <property type="term" value="C:cytoplasm"/>
    <property type="evidence" value="ECO:0007669"/>
    <property type="project" value="TreeGrafter"/>
</dbReference>
<dbReference type="Gene3D" id="1.20.1050.10">
    <property type="match status" value="1"/>
</dbReference>
<dbReference type="PANTHER" id="PTHR43968:SF6">
    <property type="entry name" value="GLUTATHIONE S-TRANSFERASE OMEGA"/>
    <property type="match status" value="1"/>
</dbReference>
<dbReference type="Pfam" id="PF13410">
    <property type="entry name" value="GST_C_2"/>
    <property type="match status" value="1"/>
</dbReference>
<feature type="domain" description="GST C-terminal" evidence="2">
    <location>
        <begin position="60"/>
        <end position="182"/>
    </location>
</feature>
<dbReference type="SUPFAM" id="SSF47616">
    <property type="entry name" value="GST C-terminal domain-like"/>
    <property type="match status" value="1"/>
</dbReference>
<evidence type="ECO:0000259" key="1">
    <source>
        <dbReference type="PROSITE" id="PS50404"/>
    </source>
</evidence>
<gene>
    <name evidence="3" type="ORF">MGWOODY_Mmi2151</name>
</gene>
<evidence type="ECO:0000313" key="3">
    <source>
        <dbReference type="EMBL" id="CUV10205.1"/>
    </source>
</evidence>
<dbReference type="PANTHER" id="PTHR43968">
    <property type="match status" value="1"/>
</dbReference>
<name>A0A160VHI4_9ZZZZ</name>
<reference evidence="3" key="1">
    <citation type="submission" date="2015-10" db="EMBL/GenBank/DDBJ databases">
        <authorList>
            <person name="Gilbert D.G."/>
        </authorList>
    </citation>
    <scope>NUCLEOTIDE SEQUENCE</scope>
</reference>
<feature type="domain" description="GST N-terminal" evidence="1">
    <location>
        <begin position="1"/>
        <end position="62"/>
    </location>
</feature>
<keyword evidence="3" id="KW-0808">Transferase</keyword>